<accession>A0A2T5BAV7</accession>
<evidence type="ECO:0008006" key="4">
    <source>
        <dbReference type="Google" id="ProtNLM"/>
    </source>
</evidence>
<gene>
    <name evidence="2" type="ORF">C7449_103134</name>
</gene>
<evidence type="ECO:0000256" key="1">
    <source>
        <dbReference type="SAM" id="SignalP"/>
    </source>
</evidence>
<reference evidence="2 3" key="1">
    <citation type="submission" date="2018-04" db="EMBL/GenBank/DDBJ databases">
        <title>Genomic Encyclopedia of Type Strains, Phase IV (KMG-IV): sequencing the most valuable type-strain genomes for metagenomic binning, comparative biology and taxonomic classification.</title>
        <authorList>
            <person name="Goeker M."/>
        </authorList>
    </citation>
    <scope>NUCLEOTIDE SEQUENCE [LARGE SCALE GENOMIC DNA]</scope>
    <source>
        <strain evidence="2 3">DSM 7138</strain>
    </source>
</reference>
<name>A0A2T5BAV7_MYCDI</name>
<keyword evidence="3" id="KW-1185">Reference proteome</keyword>
<sequence>MRSKVIIGAVCAVLSTVNFAVAEVLTVGDFVQAAETNVGYRRVIEGAGRGMEGVNLHLYAVKQPELYCPPEKMAFTGDQYVEILANRARRSPALASMPAGLIGYAMLGALIQTFPCP</sequence>
<proteinExistence type="predicted"/>
<dbReference type="AlphaFoldDB" id="A0A2T5BAV7"/>
<dbReference type="RefSeq" id="WP_108002206.1">
    <property type="nucleotide sequence ID" value="NZ_JBHEEX010000009.1"/>
</dbReference>
<dbReference type="OrthoDB" id="9096732at2"/>
<dbReference type="EMBL" id="PZZZ01000003">
    <property type="protein sequence ID" value="PTM96120.1"/>
    <property type="molecule type" value="Genomic_DNA"/>
</dbReference>
<keyword evidence="1" id="KW-0732">Signal</keyword>
<comment type="caution">
    <text evidence="2">The sequence shown here is derived from an EMBL/GenBank/DDBJ whole genome shotgun (WGS) entry which is preliminary data.</text>
</comment>
<evidence type="ECO:0000313" key="2">
    <source>
        <dbReference type="EMBL" id="PTM96120.1"/>
    </source>
</evidence>
<evidence type="ECO:0000313" key="3">
    <source>
        <dbReference type="Proteomes" id="UP000241247"/>
    </source>
</evidence>
<protein>
    <recommendedName>
        <fullName evidence="4">Rap1a immunity protein domain-containing protein</fullName>
    </recommendedName>
</protein>
<feature type="chain" id="PRO_5015569295" description="Rap1a immunity protein domain-containing protein" evidence="1">
    <location>
        <begin position="23"/>
        <end position="117"/>
    </location>
</feature>
<dbReference type="Proteomes" id="UP000241247">
    <property type="component" value="Unassembled WGS sequence"/>
</dbReference>
<feature type="signal peptide" evidence="1">
    <location>
        <begin position="1"/>
        <end position="22"/>
    </location>
</feature>
<organism evidence="2 3">
    <name type="scientific">Mycoplana dimorpha</name>
    <dbReference type="NCBI Taxonomy" id="28320"/>
    <lineage>
        <taxon>Bacteria</taxon>
        <taxon>Pseudomonadati</taxon>
        <taxon>Pseudomonadota</taxon>
        <taxon>Alphaproteobacteria</taxon>
        <taxon>Hyphomicrobiales</taxon>
        <taxon>Rhizobiaceae</taxon>
        <taxon>Mycoplana</taxon>
    </lineage>
</organism>